<dbReference type="GO" id="GO:0030313">
    <property type="term" value="C:cell envelope"/>
    <property type="evidence" value="ECO:0007669"/>
    <property type="project" value="UniProtKB-SubCell"/>
</dbReference>
<dbReference type="GO" id="GO:0004129">
    <property type="term" value="F:cytochrome-c oxidase activity"/>
    <property type="evidence" value="ECO:0007669"/>
    <property type="project" value="InterPro"/>
</dbReference>
<proteinExistence type="predicted"/>
<evidence type="ECO:0000256" key="4">
    <source>
        <dbReference type="SAM" id="MobiDB-lite"/>
    </source>
</evidence>
<dbReference type="InterPro" id="IPR028096">
    <property type="entry name" value="EfeO_Cupredoxin"/>
</dbReference>
<protein>
    <submittedName>
        <fullName evidence="7">Cytochrome c oxidase subunit 2</fullName>
        <ecNumber evidence="7">1.9.3.1</ecNumber>
    </submittedName>
</protein>
<dbReference type="STRING" id="1936003.STSP2_02739"/>
<dbReference type="Proteomes" id="UP000189674">
    <property type="component" value="Chromosome"/>
</dbReference>
<keyword evidence="8" id="KW-1185">Reference proteome</keyword>
<dbReference type="InterPro" id="IPR051403">
    <property type="entry name" value="NosZ/Cyto_c_oxidase_sub2"/>
</dbReference>
<feature type="compositionally biased region" description="Basic and acidic residues" evidence="4">
    <location>
        <begin position="38"/>
        <end position="48"/>
    </location>
</feature>
<dbReference type="InterPro" id="IPR001505">
    <property type="entry name" value="Copper_CuA"/>
</dbReference>
<dbReference type="Pfam" id="PF13473">
    <property type="entry name" value="Cupredoxin_1"/>
    <property type="match status" value="1"/>
</dbReference>
<evidence type="ECO:0000256" key="3">
    <source>
        <dbReference type="ARBA" id="ARBA00023008"/>
    </source>
</evidence>
<organism evidence="7 8">
    <name type="scientific">Anaerohalosphaera lusitana</name>
    <dbReference type="NCBI Taxonomy" id="1936003"/>
    <lineage>
        <taxon>Bacteria</taxon>
        <taxon>Pseudomonadati</taxon>
        <taxon>Planctomycetota</taxon>
        <taxon>Phycisphaerae</taxon>
        <taxon>Sedimentisphaerales</taxon>
        <taxon>Anaerohalosphaeraceae</taxon>
        <taxon>Anaerohalosphaera</taxon>
    </lineage>
</organism>
<dbReference type="InterPro" id="IPR002429">
    <property type="entry name" value="CcO_II-like_C"/>
</dbReference>
<accession>A0A1U9NP25</accession>
<evidence type="ECO:0000313" key="7">
    <source>
        <dbReference type="EMBL" id="AQT69547.1"/>
    </source>
</evidence>
<dbReference type="InterPro" id="IPR008972">
    <property type="entry name" value="Cupredoxin"/>
</dbReference>
<feature type="region of interest" description="Disordered" evidence="4">
    <location>
        <begin position="38"/>
        <end position="62"/>
    </location>
</feature>
<name>A0A1U9NP25_9BACT</name>
<feature type="transmembrane region" description="Helical" evidence="5">
    <location>
        <begin position="9"/>
        <end position="27"/>
    </location>
</feature>
<keyword evidence="7" id="KW-0560">Oxidoreductase</keyword>
<evidence type="ECO:0000256" key="5">
    <source>
        <dbReference type="SAM" id="Phobius"/>
    </source>
</evidence>
<dbReference type="RefSeq" id="WP_169853212.1">
    <property type="nucleotide sequence ID" value="NZ_CP019791.1"/>
</dbReference>
<dbReference type="GO" id="GO:0016491">
    <property type="term" value="F:oxidoreductase activity"/>
    <property type="evidence" value="ECO:0007669"/>
    <property type="project" value="UniProtKB-KW"/>
</dbReference>
<sequence>MRQENVGKLAWSVVGFILMVIVLFAVVRYSGQDVVDQGEHAGHEHGSEAEQAGPQGRGSVAVNGAAENGSMELSGTVQDGVRVVEVTAKQFRFEPGRIVVKKGENVKLKITSVDVTHGFALNEFGIDVKLEPEKPVEVTLTAKEAGTYPFQCSVYCGRGHMQMDGELVVIE</sequence>
<keyword evidence="2" id="KW-0479">Metal-binding</keyword>
<dbReference type="AlphaFoldDB" id="A0A1U9NP25"/>
<dbReference type="Gene3D" id="2.60.40.420">
    <property type="entry name" value="Cupredoxins - blue copper proteins"/>
    <property type="match status" value="1"/>
</dbReference>
<keyword evidence="5" id="KW-0812">Transmembrane</keyword>
<dbReference type="KEGG" id="alus:STSP2_02739"/>
<feature type="domain" description="Cytochrome oxidase subunit II copper A binding" evidence="6">
    <location>
        <begin position="79"/>
        <end position="171"/>
    </location>
</feature>
<dbReference type="PANTHER" id="PTHR42838">
    <property type="entry name" value="CYTOCHROME C OXIDASE SUBUNIT II"/>
    <property type="match status" value="1"/>
</dbReference>
<dbReference type="EC" id="1.9.3.1" evidence="7"/>
<dbReference type="EMBL" id="CP019791">
    <property type="protein sequence ID" value="AQT69547.1"/>
    <property type="molecule type" value="Genomic_DNA"/>
</dbReference>
<dbReference type="GO" id="GO:0016020">
    <property type="term" value="C:membrane"/>
    <property type="evidence" value="ECO:0007669"/>
    <property type="project" value="InterPro"/>
</dbReference>
<keyword evidence="3" id="KW-0186">Copper</keyword>
<keyword evidence="5" id="KW-1133">Transmembrane helix</keyword>
<evidence type="ECO:0000256" key="2">
    <source>
        <dbReference type="ARBA" id="ARBA00022723"/>
    </source>
</evidence>
<dbReference type="PROSITE" id="PS00078">
    <property type="entry name" value="COX2"/>
    <property type="match status" value="1"/>
</dbReference>
<dbReference type="PROSITE" id="PS50857">
    <property type="entry name" value="COX2_CUA"/>
    <property type="match status" value="1"/>
</dbReference>
<reference evidence="8" key="1">
    <citation type="submission" date="2017-02" db="EMBL/GenBank/DDBJ databases">
        <title>Comparative genomics and description of representatives of a novel lineage of planctomycetes thriving in anoxic sediments.</title>
        <authorList>
            <person name="Spring S."/>
            <person name="Bunk B."/>
            <person name="Sproer C."/>
        </authorList>
    </citation>
    <scope>NUCLEOTIDE SEQUENCE [LARGE SCALE GENOMIC DNA]</scope>
    <source>
        <strain evidence="8">ST-NAGAB-D1</strain>
    </source>
</reference>
<dbReference type="SUPFAM" id="SSF49503">
    <property type="entry name" value="Cupredoxins"/>
    <property type="match status" value="1"/>
</dbReference>
<keyword evidence="5" id="KW-0472">Membrane</keyword>
<comment type="subcellular location">
    <subcellularLocation>
        <location evidence="1">Cell envelope</location>
    </subcellularLocation>
</comment>
<evidence type="ECO:0000259" key="6">
    <source>
        <dbReference type="PROSITE" id="PS50857"/>
    </source>
</evidence>
<dbReference type="PANTHER" id="PTHR42838:SF2">
    <property type="entry name" value="NITROUS-OXIDE REDUCTASE"/>
    <property type="match status" value="1"/>
</dbReference>
<evidence type="ECO:0000313" key="8">
    <source>
        <dbReference type="Proteomes" id="UP000189674"/>
    </source>
</evidence>
<evidence type="ECO:0000256" key="1">
    <source>
        <dbReference type="ARBA" id="ARBA00004196"/>
    </source>
</evidence>
<gene>
    <name evidence="7" type="primary">cbaB</name>
    <name evidence="7" type="ORF">STSP2_02739</name>
</gene>
<dbReference type="GO" id="GO:0005507">
    <property type="term" value="F:copper ion binding"/>
    <property type="evidence" value="ECO:0007669"/>
    <property type="project" value="InterPro"/>
</dbReference>